<dbReference type="AlphaFoldDB" id="A0A4U6WED1"/>
<dbReference type="EMBL" id="CM016552">
    <property type="protein sequence ID" value="TKW40952.1"/>
    <property type="molecule type" value="Genomic_DNA"/>
</dbReference>
<accession>A0A4U6WED1</accession>
<evidence type="ECO:0000256" key="1">
    <source>
        <dbReference type="SAM" id="MobiDB-lite"/>
    </source>
</evidence>
<feature type="region of interest" description="Disordered" evidence="1">
    <location>
        <begin position="1"/>
        <end position="104"/>
    </location>
</feature>
<evidence type="ECO:0000313" key="3">
    <source>
        <dbReference type="Proteomes" id="UP000298652"/>
    </source>
</evidence>
<gene>
    <name evidence="2" type="ORF">SEVIR_1G281100v2</name>
</gene>
<feature type="region of interest" description="Disordered" evidence="1">
    <location>
        <begin position="164"/>
        <end position="196"/>
    </location>
</feature>
<evidence type="ECO:0000313" key="2">
    <source>
        <dbReference type="EMBL" id="TKW40952.1"/>
    </source>
</evidence>
<protein>
    <submittedName>
        <fullName evidence="2">Uncharacterized protein</fullName>
    </submittedName>
</protein>
<feature type="compositionally biased region" description="Basic and acidic residues" evidence="1">
    <location>
        <begin position="7"/>
        <end position="22"/>
    </location>
</feature>
<sequence length="233" mass="24863">MRFSGIRAEKRRPQPPRLDRSPHTSTELARRARHPLLLRSDHTSPIHPDQQCGRTRIEPRRPSVQTMTGRPGMGIGASTAVRPSPGLRMPDAPARMSPRTSSLARHTPRRFAAKIAGGAAAASVPFLAARRTHRLSGATETAMEAGVPMEPRLSGRIRAGLPGDAYGWRPRRGGKVSGTAHAGYGRVTGSGTKPKVSVPTAECAARVDAGEDACPVLRTLFSGGSASWWCDDG</sequence>
<reference evidence="2" key="1">
    <citation type="submission" date="2019-03" db="EMBL/GenBank/DDBJ databases">
        <title>WGS assembly of Setaria viridis.</title>
        <authorList>
            <person name="Huang P."/>
            <person name="Jenkins J."/>
            <person name="Grimwood J."/>
            <person name="Barry K."/>
            <person name="Healey A."/>
            <person name="Mamidi S."/>
            <person name="Sreedasyam A."/>
            <person name="Shu S."/>
            <person name="Feldman M."/>
            <person name="Wu J."/>
            <person name="Yu Y."/>
            <person name="Chen C."/>
            <person name="Johnson J."/>
            <person name="Rokhsar D."/>
            <person name="Baxter I."/>
            <person name="Schmutz J."/>
            <person name="Brutnell T."/>
            <person name="Kellogg E."/>
        </authorList>
    </citation>
    <scope>NUCLEOTIDE SEQUENCE [LARGE SCALE GENOMIC DNA]</scope>
</reference>
<dbReference type="Gramene" id="TKW40952">
    <property type="protein sequence ID" value="TKW40952"/>
    <property type="gene ID" value="SEVIR_1G281100v2"/>
</dbReference>
<proteinExistence type="predicted"/>
<name>A0A4U6WED1_SETVI</name>
<keyword evidence="3" id="KW-1185">Reference proteome</keyword>
<dbReference type="Proteomes" id="UP000298652">
    <property type="component" value="Chromosome 1"/>
</dbReference>
<organism evidence="2 3">
    <name type="scientific">Setaria viridis</name>
    <name type="common">Green bristlegrass</name>
    <name type="synonym">Setaria italica subsp. viridis</name>
    <dbReference type="NCBI Taxonomy" id="4556"/>
    <lineage>
        <taxon>Eukaryota</taxon>
        <taxon>Viridiplantae</taxon>
        <taxon>Streptophyta</taxon>
        <taxon>Embryophyta</taxon>
        <taxon>Tracheophyta</taxon>
        <taxon>Spermatophyta</taxon>
        <taxon>Magnoliopsida</taxon>
        <taxon>Liliopsida</taxon>
        <taxon>Poales</taxon>
        <taxon>Poaceae</taxon>
        <taxon>PACMAD clade</taxon>
        <taxon>Panicoideae</taxon>
        <taxon>Panicodae</taxon>
        <taxon>Paniceae</taxon>
        <taxon>Cenchrinae</taxon>
        <taxon>Setaria</taxon>
    </lineage>
</organism>